<keyword evidence="1" id="KW-0489">Methyltransferase</keyword>
<dbReference type="InterPro" id="IPR029063">
    <property type="entry name" value="SAM-dependent_MTases_sf"/>
</dbReference>
<evidence type="ECO:0008006" key="4">
    <source>
        <dbReference type="Google" id="ProtNLM"/>
    </source>
</evidence>
<name>X1M7F9_9ZZZZ</name>
<dbReference type="EMBL" id="BARV01019106">
    <property type="protein sequence ID" value="GAI27248.1"/>
    <property type="molecule type" value="Genomic_DNA"/>
</dbReference>
<reference evidence="3" key="1">
    <citation type="journal article" date="2014" name="Front. Microbiol.">
        <title>High frequency of phylogenetically diverse reductive dehalogenase-homologous genes in deep subseafloor sedimentary metagenomes.</title>
        <authorList>
            <person name="Kawai M."/>
            <person name="Futagami T."/>
            <person name="Toyoda A."/>
            <person name="Takaki Y."/>
            <person name="Nishi S."/>
            <person name="Hori S."/>
            <person name="Arai W."/>
            <person name="Tsubouchi T."/>
            <person name="Morono Y."/>
            <person name="Uchiyama I."/>
            <person name="Ito T."/>
            <person name="Fujiyama A."/>
            <person name="Inagaki F."/>
            <person name="Takami H."/>
        </authorList>
    </citation>
    <scope>NUCLEOTIDE SEQUENCE</scope>
    <source>
        <strain evidence="3">Expedition CK06-06</strain>
    </source>
</reference>
<proteinExistence type="predicted"/>
<dbReference type="GO" id="GO:0008168">
    <property type="term" value="F:methyltransferase activity"/>
    <property type="evidence" value="ECO:0007669"/>
    <property type="project" value="UniProtKB-KW"/>
</dbReference>
<gene>
    <name evidence="3" type="ORF">S06H3_32174</name>
</gene>
<organism evidence="3">
    <name type="scientific">marine sediment metagenome</name>
    <dbReference type="NCBI Taxonomy" id="412755"/>
    <lineage>
        <taxon>unclassified sequences</taxon>
        <taxon>metagenomes</taxon>
        <taxon>ecological metagenomes</taxon>
    </lineage>
</organism>
<evidence type="ECO:0000313" key="3">
    <source>
        <dbReference type="EMBL" id="GAI27248.1"/>
    </source>
</evidence>
<dbReference type="Pfam" id="PF00145">
    <property type="entry name" value="DNA_methylase"/>
    <property type="match status" value="1"/>
</dbReference>
<dbReference type="AlphaFoldDB" id="X1M7F9"/>
<evidence type="ECO:0000256" key="2">
    <source>
        <dbReference type="ARBA" id="ARBA00022679"/>
    </source>
</evidence>
<keyword evidence="2" id="KW-0808">Transferase</keyword>
<evidence type="ECO:0000256" key="1">
    <source>
        <dbReference type="ARBA" id="ARBA00022603"/>
    </source>
</evidence>
<dbReference type="SUPFAM" id="SSF53335">
    <property type="entry name" value="S-adenosyl-L-methionine-dependent methyltransferases"/>
    <property type="match status" value="1"/>
</dbReference>
<sequence>MIGGKRVKIKVLNLYAGIGGNRKLWENVDVTAIENNAEIAKIYQDFFSNDKVIVTDAHQYLLKYFMEYDFIWSSPPCPTHSITRFLHKKKVYPDMELYQEIILLKHFFRGKWVVENVKPYYKPLIESNFTIHR</sequence>
<feature type="non-terminal residue" evidence="3">
    <location>
        <position position="133"/>
    </location>
</feature>
<dbReference type="InterPro" id="IPR001525">
    <property type="entry name" value="C5_MeTfrase"/>
</dbReference>
<dbReference type="GO" id="GO:0032259">
    <property type="term" value="P:methylation"/>
    <property type="evidence" value="ECO:0007669"/>
    <property type="project" value="UniProtKB-KW"/>
</dbReference>
<dbReference type="Gene3D" id="3.40.50.150">
    <property type="entry name" value="Vaccinia Virus protein VP39"/>
    <property type="match status" value="1"/>
</dbReference>
<accession>X1M7F9</accession>
<protein>
    <recommendedName>
        <fullName evidence="4">DNA (cytosine-5-)-methyltransferase</fullName>
    </recommendedName>
</protein>
<comment type="caution">
    <text evidence="3">The sequence shown here is derived from an EMBL/GenBank/DDBJ whole genome shotgun (WGS) entry which is preliminary data.</text>
</comment>